<evidence type="ECO:0000259" key="4">
    <source>
        <dbReference type="Pfam" id="PF01728"/>
    </source>
</evidence>
<keyword evidence="3" id="KW-0949">S-adenosyl-L-methionine</keyword>
<evidence type="ECO:0000256" key="1">
    <source>
        <dbReference type="ARBA" id="ARBA00022603"/>
    </source>
</evidence>
<dbReference type="InterPro" id="IPR015507">
    <property type="entry name" value="rRNA-MeTfrase_E"/>
</dbReference>
<evidence type="ECO:0000256" key="2">
    <source>
        <dbReference type="ARBA" id="ARBA00022679"/>
    </source>
</evidence>
<sequence length="278" mass="30168">MGWASKFKRDVCRPAQEKGWRAESAFKLLQLDEEFHLLQGITRAVDLCAAPGSWSQVLIQKMGSQGSGHVVAVDRQDMAPLPGVLQIKGDITQLSTAKAVVQHFEGSPADLVVCDGDPDLTGLQDIDEHMRTQLLLAALNIATHILKPGGCFVAKIIRGRDVTLTYSQLRVFFSTVVCAKPRSSPSSSSEAFAVCQGYDPPAGFLPDLTKPLLNHSYDADFNQLDGPTRIIVPFVTCGHLSANDSEHCYPLNAEGDSKCKDVLPMQPPILLPPRGPTH</sequence>
<keyword evidence="1" id="KW-0489">Methyltransferase</keyword>
<protein>
    <submittedName>
        <fullName evidence="6">tRNA (Cytidine(32)/guanosine(34)-2'-O)-methyltransferase</fullName>
    </submittedName>
</protein>
<dbReference type="PANTHER" id="PTHR10920:SF12">
    <property type="entry name" value="TRNA (CYTIDINE(32)_GUANOSINE(34)-2'-O)-METHYLTRANSFERASE-RELATED"/>
    <property type="match status" value="1"/>
</dbReference>
<dbReference type="HAMAP" id="MF_01547">
    <property type="entry name" value="RNA_methyltr_E"/>
    <property type="match status" value="1"/>
</dbReference>
<name>A0ABM3X8S8_ERIEU</name>
<feature type="domain" description="Ribosomal RNA methyltransferase FtsJ" evidence="4">
    <location>
        <begin position="20"/>
        <end position="198"/>
    </location>
</feature>
<dbReference type="InterPro" id="IPR002877">
    <property type="entry name" value="RNA_MeTrfase_FtsJ_dom"/>
</dbReference>
<reference evidence="6" key="1">
    <citation type="submission" date="2025-08" db="UniProtKB">
        <authorList>
            <consortium name="RefSeq"/>
        </authorList>
    </citation>
    <scope>IDENTIFICATION</scope>
</reference>
<accession>A0ABM3X8S8</accession>
<dbReference type="Proteomes" id="UP001652624">
    <property type="component" value="Chromosome 4"/>
</dbReference>
<dbReference type="GeneID" id="103123936"/>
<keyword evidence="2" id="KW-0808">Transferase</keyword>
<evidence type="ECO:0000313" key="5">
    <source>
        <dbReference type="Proteomes" id="UP001652624"/>
    </source>
</evidence>
<dbReference type="InterPro" id="IPR050082">
    <property type="entry name" value="RNA_methyltr_RlmE"/>
</dbReference>
<keyword evidence="5" id="KW-1185">Reference proteome</keyword>
<evidence type="ECO:0000256" key="3">
    <source>
        <dbReference type="ARBA" id="ARBA00022691"/>
    </source>
</evidence>
<evidence type="ECO:0000313" key="6">
    <source>
        <dbReference type="RefSeq" id="XP_060045227.1"/>
    </source>
</evidence>
<proteinExistence type="inferred from homology"/>
<dbReference type="Pfam" id="PF01728">
    <property type="entry name" value="FtsJ"/>
    <property type="match status" value="1"/>
</dbReference>
<dbReference type="InterPro" id="IPR029063">
    <property type="entry name" value="SAM-dependent_MTases_sf"/>
</dbReference>
<dbReference type="Gene3D" id="3.40.50.150">
    <property type="entry name" value="Vaccinia Virus protein VP39"/>
    <property type="match status" value="1"/>
</dbReference>
<dbReference type="RefSeq" id="XP_060045227.1">
    <property type="nucleotide sequence ID" value="XM_060189244.1"/>
</dbReference>
<gene>
    <name evidence="6" type="primary">LOC103123936</name>
</gene>
<dbReference type="SUPFAM" id="SSF53335">
    <property type="entry name" value="S-adenosyl-L-methionine-dependent methyltransferases"/>
    <property type="match status" value="1"/>
</dbReference>
<dbReference type="PANTHER" id="PTHR10920">
    <property type="entry name" value="RIBOSOMAL RNA METHYLTRANSFERASE"/>
    <property type="match status" value="1"/>
</dbReference>
<organism evidence="5 6">
    <name type="scientific">Erinaceus europaeus</name>
    <name type="common">Western European hedgehog</name>
    <dbReference type="NCBI Taxonomy" id="9365"/>
    <lineage>
        <taxon>Eukaryota</taxon>
        <taxon>Metazoa</taxon>
        <taxon>Chordata</taxon>
        <taxon>Craniata</taxon>
        <taxon>Vertebrata</taxon>
        <taxon>Euteleostomi</taxon>
        <taxon>Mammalia</taxon>
        <taxon>Eutheria</taxon>
        <taxon>Laurasiatheria</taxon>
        <taxon>Eulipotyphla</taxon>
        <taxon>Erinaceidae</taxon>
        <taxon>Erinaceinae</taxon>
        <taxon>Erinaceus</taxon>
    </lineage>
</organism>